<accession>A0ABY6G6E4</accession>
<keyword evidence="1" id="KW-0812">Transmembrane</keyword>
<feature type="transmembrane region" description="Helical" evidence="1">
    <location>
        <begin position="86"/>
        <end position="106"/>
    </location>
</feature>
<sequence length="134" mass="14336">MAARVPHRMVLGLVAVAVLLPATLGAGFWSLLGFGFVADALLRSQHPGAAAMVLAALVGGWFGLGTAWRLYYCLLRGDLSFDRRRAWWGLGSGALVAISLIALSSGSLMFRLAFFGWPLLAVAFFGGVLWRLRG</sequence>
<keyword evidence="1" id="KW-0472">Membrane</keyword>
<feature type="transmembrane region" description="Helical" evidence="1">
    <location>
        <begin position="112"/>
        <end position="132"/>
    </location>
</feature>
<protein>
    <submittedName>
        <fullName evidence="2">Uncharacterized protein</fullName>
    </submittedName>
</protein>
<dbReference type="EMBL" id="CP106881">
    <property type="protein sequence ID" value="UYG50162.1"/>
    <property type="molecule type" value="Genomic_DNA"/>
</dbReference>
<reference evidence="2" key="1">
    <citation type="submission" date="2022-09" db="EMBL/GenBank/DDBJ databases">
        <title>The complete genome of Acidovorax sp. 5MLIR.</title>
        <authorList>
            <person name="Liu L."/>
            <person name="Yue J."/>
            <person name="Yang F."/>
            <person name="Yuan J."/>
            <person name="Li L."/>
        </authorList>
    </citation>
    <scope>NUCLEOTIDE SEQUENCE</scope>
    <source>
        <strain evidence="2">5MLIR</strain>
    </source>
</reference>
<name>A0ABY6G6E4_9BURK</name>
<keyword evidence="1" id="KW-1133">Transmembrane helix</keyword>
<gene>
    <name evidence="2" type="ORF">M9799_08495</name>
</gene>
<organism evidence="2 3">
    <name type="scientific">Comamonas endophytica</name>
    <dbReference type="NCBI Taxonomy" id="2949090"/>
    <lineage>
        <taxon>Bacteria</taxon>
        <taxon>Pseudomonadati</taxon>
        <taxon>Pseudomonadota</taxon>
        <taxon>Betaproteobacteria</taxon>
        <taxon>Burkholderiales</taxon>
        <taxon>Comamonadaceae</taxon>
        <taxon>Comamonas</taxon>
    </lineage>
</organism>
<proteinExistence type="predicted"/>
<evidence type="ECO:0000313" key="3">
    <source>
        <dbReference type="Proteomes" id="UP001162800"/>
    </source>
</evidence>
<evidence type="ECO:0000313" key="2">
    <source>
        <dbReference type="EMBL" id="UYG50162.1"/>
    </source>
</evidence>
<dbReference type="Proteomes" id="UP001162800">
    <property type="component" value="Chromosome"/>
</dbReference>
<feature type="transmembrane region" description="Helical" evidence="1">
    <location>
        <begin position="49"/>
        <end position="74"/>
    </location>
</feature>
<dbReference type="RefSeq" id="WP_231042874.1">
    <property type="nucleotide sequence ID" value="NZ_CP106881.1"/>
</dbReference>
<evidence type="ECO:0000256" key="1">
    <source>
        <dbReference type="SAM" id="Phobius"/>
    </source>
</evidence>
<keyword evidence="3" id="KW-1185">Reference proteome</keyword>